<keyword evidence="1" id="KW-1133">Transmembrane helix</keyword>
<dbReference type="EMBL" id="JAELXT010000018">
    <property type="protein sequence ID" value="MBJ6126956.1"/>
    <property type="molecule type" value="Genomic_DNA"/>
</dbReference>
<reference evidence="3" key="1">
    <citation type="submission" date="2020-12" db="EMBL/GenBank/DDBJ databases">
        <title>Hymenobacter sp.</title>
        <authorList>
            <person name="Kim M.K."/>
        </authorList>
    </citation>
    <scope>NUCLEOTIDE SEQUENCE [LARGE SCALE GENOMIC DNA]</scope>
    <source>
        <strain evidence="3">BT325</strain>
    </source>
</reference>
<keyword evidence="1" id="KW-0812">Transmembrane</keyword>
<proteinExistence type="predicted"/>
<evidence type="ECO:0000313" key="3">
    <source>
        <dbReference type="Proteomes" id="UP000620670"/>
    </source>
</evidence>
<gene>
    <name evidence="2" type="ORF">JAO75_16250</name>
</gene>
<sequence length="191" mass="21562">MTWWQTIVHWNWGLVGKSALGAGLGATIVGGLLLFLRDHRRQRAFSTYMALRLAELLEAYAAKCAEAVSDDAHARHLSGQEVVNGRTTVPELPPYLEDHDGWHAIDATLAGQCLSFRNKIRASQSMIDGMIEHDRETLGILFRELVAELGLEAWQLAADLRHRHRIEKADVMWDCANQLRQILEEARKPSE</sequence>
<dbReference type="Proteomes" id="UP000620670">
    <property type="component" value="Unassembled WGS sequence"/>
</dbReference>
<evidence type="ECO:0000256" key="1">
    <source>
        <dbReference type="SAM" id="Phobius"/>
    </source>
</evidence>
<evidence type="ECO:0000313" key="2">
    <source>
        <dbReference type="EMBL" id="MBJ6126956.1"/>
    </source>
</evidence>
<keyword evidence="3" id="KW-1185">Reference proteome</keyword>
<keyword evidence="1" id="KW-0472">Membrane</keyword>
<protein>
    <submittedName>
        <fullName evidence="2">Uncharacterized protein</fullName>
    </submittedName>
</protein>
<comment type="caution">
    <text evidence="2">The sequence shown here is derived from an EMBL/GenBank/DDBJ whole genome shotgun (WGS) entry which is preliminary data.</text>
</comment>
<feature type="transmembrane region" description="Helical" evidence="1">
    <location>
        <begin position="12"/>
        <end position="36"/>
    </location>
</feature>
<accession>A0ABS0Y3S2</accession>
<organism evidence="2 3">
    <name type="scientific">Microvirga splendida</name>
    <dbReference type="NCBI Taxonomy" id="2795727"/>
    <lineage>
        <taxon>Bacteria</taxon>
        <taxon>Pseudomonadati</taxon>
        <taxon>Pseudomonadota</taxon>
        <taxon>Alphaproteobacteria</taxon>
        <taxon>Hyphomicrobiales</taxon>
        <taxon>Methylobacteriaceae</taxon>
        <taxon>Microvirga</taxon>
    </lineage>
</organism>
<name>A0ABS0Y3S2_9HYPH</name>